<dbReference type="Pfam" id="PF13380">
    <property type="entry name" value="CoA_binding_2"/>
    <property type="match status" value="1"/>
</dbReference>
<dbReference type="Gene3D" id="3.40.50.720">
    <property type="entry name" value="NAD(P)-binding Rossmann-like Domain"/>
    <property type="match status" value="1"/>
</dbReference>
<dbReference type="SUPFAM" id="SSF51735">
    <property type="entry name" value="NAD(P)-binding Rossmann-fold domains"/>
    <property type="match status" value="1"/>
</dbReference>
<dbReference type="Gene3D" id="3.40.50.261">
    <property type="entry name" value="Succinyl-CoA synthetase domains"/>
    <property type="match status" value="2"/>
</dbReference>
<dbReference type="AlphaFoldDB" id="A0A1L9NXS6"/>
<proteinExistence type="predicted"/>
<dbReference type="InterPro" id="IPR013815">
    <property type="entry name" value="ATP_grasp_subdomain_1"/>
</dbReference>
<sequence length="678" mass="72248">MSRKSLERLLKPKSIAIVGGGAWCRNVIKTCKSIGFDGDIWPVHPTKTSIEGLRAYPTIEDLPSAPDSSFLGVNRNATVKCLTSLSKSDAGGAVCFASGFAEASAEIKDGADLQARLLQAAGDMPFLGPNCYGFLNYLDGCALWPDQHGGQRVESGVAIITQSSNIAINLTMQNRAVPLAYVVTAGNQAQTDLPEIGMDLLRDPRVTCLGLHIEGINDIRALEHLAHLSHELKKPICVLKVGKSDQAQLASVSHTASLAGSHTGASTLINRLGFAQVDDLSTFLELLKIWHIAGPLASNRIASASCSGGEASLMADLAAESDLAFPPLKVAQETKLRKTLGPKVALANPLDYHTYIWPDKELMQQTFDALFDADIALGLVVLDIPRADRCDTSDWDFALDAIIACKRGTNIPIGVVGSLPDTMPEGVSQRLIRERVIPLNGMDTALRAVALAGIKRLHAKPVLLPQQPENVSTLSEADAKKALGKFGLEIPNSLICKTSADFEAAKTSLCPPWVLKGLGLAHKSESGAVHVGLTNIETVKSARAKMNCEEYLLEEMIQNSIVEMLVAVTVDLAHGYVLTLGAGGTLTELLKDTTSLVLPVTENDVTQALSSLRCAPILDGYRGAQPIDRKALWAAIDAIQKYVIAHQGQVQEVEVNPLICTPTSAVAVDALIVQGDAP</sequence>
<dbReference type="Gene3D" id="3.30.470.20">
    <property type="entry name" value="ATP-grasp fold, B domain"/>
    <property type="match status" value="1"/>
</dbReference>
<dbReference type="GO" id="GO:0005524">
    <property type="term" value="F:ATP binding"/>
    <property type="evidence" value="ECO:0007669"/>
    <property type="project" value="InterPro"/>
</dbReference>
<keyword evidence="1" id="KW-0816">Tricarboxylic acid cycle</keyword>
<feature type="domain" description="CoA-binding" evidence="2">
    <location>
        <begin position="9"/>
        <end position="100"/>
    </location>
</feature>
<dbReference type="Pfam" id="PF13607">
    <property type="entry name" value="Succ_CoA_lig"/>
    <property type="match status" value="1"/>
</dbReference>
<dbReference type="Pfam" id="PF13549">
    <property type="entry name" value="ATP-grasp_5"/>
    <property type="match status" value="1"/>
</dbReference>
<dbReference type="PANTHER" id="PTHR42793">
    <property type="entry name" value="COA BINDING DOMAIN CONTAINING PROTEIN"/>
    <property type="match status" value="1"/>
</dbReference>
<name>A0A1L9NXS6_9RHOB</name>
<keyword evidence="4" id="KW-1185">Reference proteome</keyword>
<evidence type="ECO:0000259" key="2">
    <source>
        <dbReference type="SMART" id="SM00881"/>
    </source>
</evidence>
<reference evidence="3 4" key="1">
    <citation type="submission" date="2016-10" db="EMBL/GenBank/DDBJ databases">
        <title>Genome sequence of Planktotalea frisia SH6-1.</title>
        <authorList>
            <person name="Poehlein A."/>
            <person name="Bakenhus I."/>
            <person name="Voget S."/>
            <person name="Brinkhoff T."/>
            <person name="Simon M."/>
        </authorList>
    </citation>
    <scope>NUCLEOTIDE SEQUENCE [LARGE SCALE GENOMIC DNA]</scope>
    <source>
        <strain evidence="3 4">SH6-1</strain>
    </source>
</reference>
<evidence type="ECO:0000313" key="3">
    <source>
        <dbReference type="EMBL" id="OJI94098.1"/>
    </source>
</evidence>
<dbReference type="SMART" id="SM00881">
    <property type="entry name" value="CoA_binding"/>
    <property type="match status" value="1"/>
</dbReference>
<evidence type="ECO:0000313" key="4">
    <source>
        <dbReference type="Proteomes" id="UP000184514"/>
    </source>
</evidence>
<dbReference type="InterPro" id="IPR003781">
    <property type="entry name" value="CoA-bd"/>
</dbReference>
<dbReference type="InterPro" id="IPR036291">
    <property type="entry name" value="NAD(P)-bd_dom_sf"/>
</dbReference>
<dbReference type="InterPro" id="IPR016102">
    <property type="entry name" value="Succinyl-CoA_synth-like"/>
</dbReference>
<dbReference type="STRING" id="696762.PFRI_17180"/>
<dbReference type="Proteomes" id="UP000184514">
    <property type="component" value="Unassembled WGS sequence"/>
</dbReference>
<gene>
    <name evidence="3" type="ORF">PFRI_17180</name>
</gene>
<accession>A0A1L9NXS6</accession>
<dbReference type="EMBL" id="MLCB01000121">
    <property type="protein sequence ID" value="OJI94098.1"/>
    <property type="molecule type" value="Genomic_DNA"/>
</dbReference>
<dbReference type="Gene3D" id="3.30.1490.20">
    <property type="entry name" value="ATP-grasp fold, A domain"/>
    <property type="match status" value="1"/>
</dbReference>
<evidence type="ECO:0000256" key="1">
    <source>
        <dbReference type="ARBA" id="ARBA00022532"/>
    </source>
</evidence>
<organism evidence="3 4">
    <name type="scientific">Planktotalea frisia</name>
    <dbReference type="NCBI Taxonomy" id="696762"/>
    <lineage>
        <taxon>Bacteria</taxon>
        <taxon>Pseudomonadati</taxon>
        <taxon>Pseudomonadota</taxon>
        <taxon>Alphaproteobacteria</taxon>
        <taxon>Rhodobacterales</taxon>
        <taxon>Paracoccaceae</taxon>
        <taxon>Planktotalea</taxon>
    </lineage>
</organism>
<protein>
    <recommendedName>
        <fullName evidence="2">CoA-binding domain-containing protein</fullName>
    </recommendedName>
</protein>
<dbReference type="PANTHER" id="PTHR42793:SF4">
    <property type="entry name" value="BLL6376 PROTEIN"/>
    <property type="match status" value="1"/>
</dbReference>
<comment type="caution">
    <text evidence="3">The sequence shown here is derived from an EMBL/GenBank/DDBJ whole genome shotgun (WGS) entry which is preliminary data.</text>
</comment>
<dbReference type="OrthoDB" id="9807426at2"/>
<dbReference type="InterPro" id="IPR032875">
    <property type="entry name" value="Succ_CoA_lig_flav_dom"/>
</dbReference>
<dbReference type="SUPFAM" id="SSF52210">
    <property type="entry name" value="Succinyl-CoA synthetase domains"/>
    <property type="match status" value="2"/>
</dbReference>
<dbReference type="SUPFAM" id="SSF56059">
    <property type="entry name" value="Glutathione synthetase ATP-binding domain-like"/>
    <property type="match status" value="1"/>
</dbReference>
<dbReference type="RefSeq" id="WP_072630295.1">
    <property type="nucleotide sequence ID" value="NZ_MLCB01000121.1"/>
</dbReference>
<dbReference type="GO" id="GO:0006099">
    <property type="term" value="P:tricarboxylic acid cycle"/>
    <property type="evidence" value="ECO:0007669"/>
    <property type="project" value="UniProtKB-KW"/>
</dbReference>